<name>A0ABU3GFX0_9MICO</name>
<dbReference type="RefSeq" id="WP_311858585.1">
    <property type="nucleotide sequence ID" value="NZ_JAUZVT010000001.1"/>
</dbReference>
<organism evidence="1 2">
    <name type="scientific">Microbacterium aquilitoris</name>
    <dbReference type="NCBI Taxonomy" id="3067307"/>
    <lineage>
        <taxon>Bacteria</taxon>
        <taxon>Bacillati</taxon>
        <taxon>Actinomycetota</taxon>
        <taxon>Actinomycetes</taxon>
        <taxon>Micrococcales</taxon>
        <taxon>Microbacteriaceae</taxon>
        <taxon>Microbacterium</taxon>
    </lineage>
</organism>
<evidence type="ECO:0000313" key="2">
    <source>
        <dbReference type="Proteomes" id="UP001262835"/>
    </source>
</evidence>
<keyword evidence="2" id="KW-1185">Reference proteome</keyword>
<protein>
    <submittedName>
        <fullName evidence="1">Uncharacterized protein</fullName>
    </submittedName>
</protein>
<evidence type="ECO:0000313" key="1">
    <source>
        <dbReference type="EMBL" id="MDT3329597.1"/>
    </source>
</evidence>
<dbReference type="EMBL" id="JAUZVT010000001">
    <property type="protein sequence ID" value="MDT3329597.1"/>
    <property type="molecule type" value="Genomic_DNA"/>
</dbReference>
<proteinExistence type="predicted"/>
<sequence>MLGVEAVLSALNEADPYGLQPGSPAGVPVDEYAREACDIAEILAQQGRVSQDDVDGIWESWFNEPLVDVIGIAEVTALVARMNSLARP</sequence>
<accession>A0ABU3GFX0</accession>
<dbReference type="Proteomes" id="UP001262835">
    <property type="component" value="Unassembled WGS sequence"/>
</dbReference>
<reference evidence="1 2" key="1">
    <citation type="submission" date="2023-08" db="EMBL/GenBank/DDBJ databases">
        <title>Microbacterium aquilitoris sp. nov. and Microbacterium gwkjibeachense sp. nov., isolated from beach.</title>
        <authorList>
            <person name="Lee S.D."/>
            <person name="Yang H."/>
            <person name="Kim I."/>
        </authorList>
    </citation>
    <scope>NUCLEOTIDE SEQUENCE [LARGE SCALE GENOMIC DNA]</scope>
    <source>
        <strain evidence="1 2">KSW-18</strain>
    </source>
</reference>
<comment type="caution">
    <text evidence="1">The sequence shown here is derived from an EMBL/GenBank/DDBJ whole genome shotgun (WGS) entry which is preliminary data.</text>
</comment>
<gene>
    <name evidence="1" type="ORF">Q9S78_02830</name>
</gene>